<dbReference type="RefSeq" id="WP_007461901.1">
    <property type="nucleotide sequence ID" value="NZ_AMZO01000002.1"/>
</dbReference>
<dbReference type="PROSITE" id="PS00840">
    <property type="entry name" value="SUMT_2"/>
    <property type="match status" value="1"/>
</dbReference>
<dbReference type="PANTHER" id="PTHR45790:SF1">
    <property type="entry name" value="SIROHEME SYNTHASE"/>
    <property type="match status" value="1"/>
</dbReference>
<keyword evidence="8" id="KW-0456">Lyase</keyword>
<evidence type="ECO:0000256" key="8">
    <source>
        <dbReference type="ARBA" id="ARBA00023239"/>
    </source>
</evidence>
<dbReference type="Proteomes" id="UP000011134">
    <property type="component" value="Unassembled WGS sequence"/>
</dbReference>
<comment type="caution">
    <text evidence="15">The sequence shown here is derived from an EMBL/GenBank/DDBJ whole genome shotgun (WGS) entry which is preliminary data.</text>
</comment>
<dbReference type="OrthoDB" id="9815856at2"/>
<organism evidence="15 16">
    <name type="scientific">Photobacterium marinum</name>
    <dbReference type="NCBI Taxonomy" id="1056511"/>
    <lineage>
        <taxon>Bacteria</taxon>
        <taxon>Pseudomonadati</taxon>
        <taxon>Pseudomonadota</taxon>
        <taxon>Gammaproteobacteria</taxon>
        <taxon>Vibrionales</taxon>
        <taxon>Vibrionaceae</taxon>
        <taxon>Photobacterium</taxon>
    </lineage>
</organism>
<proteinExistence type="inferred from homology"/>
<comment type="similarity">
    <text evidence="1 13">Belongs to the precorrin methyltransferase family.</text>
</comment>
<dbReference type="Gene3D" id="3.30.950.10">
    <property type="entry name" value="Methyltransferase, Cobalt-precorrin-4 Transmethylase, Domain 2"/>
    <property type="match status" value="1"/>
</dbReference>
<dbReference type="GO" id="GO:0016829">
    <property type="term" value="F:lyase activity"/>
    <property type="evidence" value="ECO:0007669"/>
    <property type="project" value="UniProtKB-KW"/>
</dbReference>
<dbReference type="PATRIC" id="fig|1056511.3.peg.431"/>
<evidence type="ECO:0000256" key="5">
    <source>
        <dbReference type="ARBA" id="ARBA00022679"/>
    </source>
</evidence>
<dbReference type="EMBL" id="AMZO01000002">
    <property type="protein sequence ID" value="ELR67429.1"/>
    <property type="molecule type" value="Genomic_DNA"/>
</dbReference>
<keyword evidence="7" id="KW-0560">Oxidoreductase</keyword>
<dbReference type="AlphaFoldDB" id="L8JIV5"/>
<dbReference type="EC" id="2.1.1.107" evidence="2"/>
<keyword evidence="4 13" id="KW-0489">Methyltransferase</keyword>
<dbReference type="InterPro" id="IPR035996">
    <property type="entry name" value="4pyrrol_Methylase_sf"/>
</dbReference>
<dbReference type="PANTHER" id="PTHR45790">
    <property type="entry name" value="SIROHEME SYNTHASE-RELATED"/>
    <property type="match status" value="1"/>
</dbReference>
<keyword evidence="9" id="KW-0627">Porphyrin biosynthesis</keyword>
<evidence type="ECO:0000256" key="6">
    <source>
        <dbReference type="ARBA" id="ARBA00022691"/>
    </source>
</evidence>
<keyword evidence="3" id="KW-0169">Cobalamin biosynthesis</keyword>
<keyword evidence="10" id="KW-0511">Multifunctional enzyme</keyword>
<dbReference type="GO" id="GO:0009236">
    <property type="term" value="P:cobalamin biosynthetic process"/>
    <property type="evidence" value="ECO:0007669"/>
    <property type="project" value="UniProtKB-KW"/>
</dbReference>
<dbReference type="Gene3D" id="3.40.1010.10">
    <property type="entry name" value="Cobalt-precorrin-4 Transmethylase, Domain 1"/>
    <property type="match status" value="1"/>
</dbReference>
<dbReference type="InterPro" id="IPR014777">
    <property type="entry name" value="4pyrrole_Mease_sub1"/>
</dbReference>
<feature type="domain" description="Tetrapyrrole methylase" evidence="14">
    <location>
        <begin position="32"/>
        <end position="238"/>
    </location>
</feature>
<reference evidence="15 16" key="1">
    <citation type="submission" date="2012-12" db="EMBL/GenBank/DDBJ databases">
        <title>Genome Assembly of Photobacterium sp. AK15.</title>
        <authorList>
            <person name="Khatri I."/>
            <person name="Vaidya B."/>
            <person name="Srinivas T.N.R."/>
            <person name="Subramanian S."/>
            <person name="Pinnaka A."/>
        </authorList>
    </citation>
    <scope>NUCLEOTIDE SEQUENCE [LARGE SCALE GENOMIC DNA]</scope>
    <source>
        <strain evidence="15 16">AK15</strain>
    </source>
</reference>
<evidence type="ECO:0000256" key="3">
    <source>
        <dbReference type="ARBA" id="ARBA00022573"/>
    </source>
</evidence>
<dbReference type="Pfam" id="PF00590">
    <property type="entry name" value="TP_methylase"/>
    <property type="match status" value="1"/>
</dbReference>
<evidence type="ECO:0000256" key="13">
    <source>
        <dbReference type="RuleBase" id="RU003960"/>
    </source>
</evidence>
<dbReference type="InterPro" id="IPR014776">
    <property type="entry name" value="4pyrrole_Mease_sub2"/>
</dbReference>
<evidence type="ECO:0000256" key="12">
    <source>
        <dbReference type="ARBA" id="ARBA00060548"/>
    </source>
</evidence>
<evidence type="ECO:0000259" key="14">
    <source>
        <dbReference type="Pfam" id="PF00590"/>
    </source>
</evidence>
<dbReference type="NCBIfam" id="TIGR01469">
    <property type="entry name" value="cobA_cysG_Cterm"/>
    <property type="match status" value="1"/>
</dbReference>
<comment type="pathway">
    <text evidence="12">Cofactor biosynthesis; adenosylcobalamin biosynthesis; precorrin-2 from uroporphyrinogen III: step 1/1.</text>
</comment>
<dbReference type="GO" id="GO:0019354">
    <property type="term" value="P:siroheme biosynthetic process"/>
    <property type="evidence" value="ECO:0007669"/>
    <property type="project" value="UniProtKB-UniPathway"/>
</dbReference>
<keyword evidence="6" id="KW-0949">S-adenosyl-L-methionine</keyword>
<gene>
    <name evidence="15" type="ORF">C942_01358</name>
</gene>
<dbReference type="FunFam" id="3.40.1010.10:FF:000001">
    <property type="entry name" value="Siroheme synthase"/>
    <property type="match status" value="1"/>
</dbReference>
<evidence type="ECO:0000256" key="4">
    <source>
        <dbReference type="ARBA" id="ARBA00022603"/>
    </source>
</evidence>
<dbReference type="NCBIfam" id="NF004790">
    <property type="entry name" value="PRK06136.1"/>
    <property type="match status" value="1"/>
</dbReference>
<evidence type="ECO:0000256" key="2">
    <source>
        <dbReference type="ARBA" id="ARBA00012162"/>
    </source>
</evidence>
<evidence type="ECO:0000313" key="15">
    <source>
        <dbReference type="EMBL" id="ELR67429.1"/>
    </source>
</evidence>
<dbReference type="InterPro" id="IPR000878">
    <property type="entry name" value="4pyrrol_Mease"/>
</dbReference>
<dbReference type="UniPathway" id="UPA00262">
    <property type="reaction ID" value="UER00211"/>
</dbReference>
<dbReference type="GO" id="GO:0004851">
    <property type="term" value="F:uroporphyrin-III C-methyltransferase activity"/>
    <property type="evidence" value="ECO:0007669"/>
    <property type="project" value="UniProtKB-EC"/>
</dbReference>
<evidence type="ECO:0000256" key="11">
    <source>
        <dbReference type="ARBA" id="ARBA00025705"/>
    </source>
</evidence>
<sequence>MLERAIANEILSPGFSDFTVTTTKREGKSGCVSLVGAGPGDPELLTVKAMRVIEQADLIVFDRLVSPEICALFPAATATNYVGKAKGKQSLSQAEINALLVAKAREGMNVCRLKGGDAFVFGRGGEEILALSEAGIEFEVVPGITAAAGCSAYAGIPLTHRGLSQGCTFVTAHTEKDLMIRWDALVKLNHTLVFYMGLTKAGLISKGLSEAGLSADTQVALIEKGCCPQQRVICGELCQLEALVIQHQVQSPALIVVGQVVGLAEQLQWFSATENQQASRLSA</sequence>
<dbReference type="FunFam" id="3.30.950.10:FF:000001">
    <property type="entry name" value="Siroheme synthase"/>
    <property type="match status" value="1"/>
</dbReference>
<dbReference type="InterPro" id="IPR006366">
    <property type="entry name" value="CobA/CysG_C"/>
</dbReference>
<evidence type="ECO:0000313" key="16">
    <source>
        <dbReference type="Proteomes" id="UP000011134"/>
    </source>
</evidence>
<dbReference type="CDD" id="cd11642">
    <property type="entry name" value="SUMT"/>
    <property type="match status" value="1"/>
</dbReference>
<evidence type="ECO:0000256" key="9">
    <source>
        <dbReference type="ARBA" id="ARBA00023244"/>
    </source>
</evidence>
<name>L8JIV5_9GAMM</name>
<dbReference type="SUPFAM" id="SSF53790">
    <property type="entry name" value="Tetrapyrrole methylase"/>
    <property type="match status" value="1"/>
</dbReference>
<dbReference type="InterPro" id="IPR003043">
    <property type="entry name" value="Uropor_MeTrfase_CS"/>
</dbReference>
<evidence type="ECO:0000256" key="1">
    <source>
        <dbReference type="ARBA" id="ARBA00005879"/>
    </source>
</evidence>
<accession>L8JIV5</accession>
<keyword evidence="5 13" id="KW-0808">Transferase</keyword>
<dbReference type="InterPro" id="IPR050161">
    <property type="entry name" value="Siro_Cobalamin_biosynth"/>
</dbReference>
<comment type="pathway">
    <text evidence="11">Porphyrin-containing compound metabolism; siroheme biosynthesis; precorrin-2 from uroporphyrinogen III: step 1/1.</text>
</comment>
<keyword evidence="16" id="KW-1185">Reference proteome</keyword>
<protein>
    <recommendedName>
        <fullName evidence="2">uroporphyrinogen-III C-methyltransferase</fullName>
        <ecNumber evidence="2">2.1.1.107</ecNumber>
    </recommendedName>
</protein>
<dbReference type="GO" id="GO:0016491">
    <property type="term" value="F:oxidoreductase activity"/>
    <property type="evidence" value="ECO:0007669"/>
    <property type="project" value="UniProtKB-KW"/>
</dbReference>
<evidence type="ECO:0000256" key="7">
    <source>
        <dbReference type="ARBA" id="ARBA00023002"/>
    </source>
</evidence>
<evidence type="ECO:0000256" key="10">
    <source>
        <dbReference type="ARBA" id="ARBA00023268"/>
    </source>
</evidence>
<dbReference type="GO" id="GO:0032259">
    <property type="term" value="P:methylation"/>
    <property type="evidence" value="ECO:0007669"/>
    <property type="project" value="UniProtKB-KW"/>
</dbReference>
<dbReference type="PROSITE" id="PS00839">
    <property type="entry name" value="SUMT_1"/>
    <property type="match status" value="1"/>
</dbReference>